<dbReference type="EMBL" id="QRPH01000004">
    <property type="protein sequence ID" value="RHL95314.1"/>
    <property type="molecule type" value="Genomic_DNA"/>
</dbReference>
<evidence type="ECO:0000313" key="1">
    <source>
        <dbReference type="EMBL" id="RHL95314.1"/>
    </source>
</evidence>
<evidence type="ECO:0000313" key="2">
    <source>
        <dbReference type="Proteomes" id="UP000285613"/>
    </source>
</evidence>
<organism evidence="1 2">
    <name type="scientific">Bifidobacterium pseudocatenulatum</name>
    <dbReference type="NCBI Taxonomy" id="28026"/>
    <lineage>
        <taxon>Bacteria</taxon>
        <taxon>Bacillati</taxon>
        <taxon>Actinomycetota</taxon>
        <taxon>Actinomycetes</taxon>
        <taxon>Bifidobacteriales</taxon>
        <taxon>Bifidobacteriaceae</taxon>
        <taxon>Bifidobacterium</taxon>
    </lineage>
</organism>
<dbReference type="Proteomes" id="UP000285613">
    <property type="component" value="Unassembled WGS sequence"/>
</dbReference>
<accession>A0AAQ0LTM0</accession>
<sequence>MGKDIESGIGHVANEVVLQIGNTQKWNDMFSERVRNAIDRAAYDVFIEMYFDGVLDGIGEGDVLARHKAEIAKAVMSAVRDAVNDGRLPF</sequence>
<name>A0AAQ0LTM0_BIFPS</name>
<protein>
    <submittedName>
        <fullName evidence="1">Uncharacterized protein</fullName>
    </submittedName>
</protein>
<dbReference type="RefSeq" id="WP_118376395.1">
    <property type="nucleotide sequence ID" value="NZ_QRPH01000004.1"/>
</dbReference>
<comment type="caution">
    <text evidence="1">The sequence shown here is derived from an EMBL/GenBank/DDBJ whole genome shotgun (WGS) entry which is preliminary data.</text>
</comment>
<proteinExistence type="predicted"/>
<reference evidence="1 2" key="1">
    <citation type="submission" date="2018-08" db="EMBL/GenBank/DDBJ databases">
        <title>A genome reference for cultivated species of the human gut microbiota.</title>
        <authorList>
            <person name="Zou Y."/>
            <person name="Xue W."/>
            <person name="Luo G."/>
        </authorList>
    </citation>
    <scope>NUCLEOTIDE SEQUENCE [LARGE SCALE GENOMIC DNA]</scope>
    <source>
        <strain evidence="1 2">AF36-12AT</strain>
    </source>
</reference>
<dbReference type="AlphaFoldDB" id="A0AAQ0LTM0"/>
<gene>
    <name evidence="1" type="ORF">DWZ91_05635</name>
</gene>